<dbReference type="AlphaFoldDB" id="A0AAE0N601"/>
<feature type="region of interest" description="Disordered" evidence="1">
    <location>
        <begin position="1"/>
        <end position="38"/>
    </location>
</feature>
<proteinExistence type="predicted"/>
<dbReference type="EMBL" id="JAULSN010000005">
    <property type="protein sequence ID" value="KAK3371443.1"/>
    <property type="molecule type" value="Genomic_DNA"/>
</dbReference>
<comment type="caution">
    <text evidence="2">The sequence shown here is derived from an EMBL/GenBank/DDBJ whole genome shotgun (WGS) entry which is preliminary data.</text>
</comment>
<accession>A0AAE0N601</accession>
<keyword evidence="3" id="KW-1185">Reference proteome</keyword>
<name>A0AAE0N601_9PEZI</name>
<protein>
    <submittedName>
        <fullName evidence="2">Uncharacterized protein</fullName>
    </submittedName>
</protein>
<organism evidence="2 3">
    <name type="scientific">Lasiosphaeria ovina</name>
    <dbReference type="NCBI Taxonomy" id="92902"/>
    <lineage>
        <taxon>Eukaryota</taxon>
        <taxon>Fungi</taxon>
        <taxon>Dikarya</taxon>
        <taxon>Ascomycota</taxon>
        <taxon>Pezizomycotina</taxon>
        <taxon>Sordariomycetes</taxon>
        <taxon>Sordariomycetidae</taxon>
        <taxon>Sordariales</taxon>
        <taxon>Lasiosphaeriaceae</taxon>
        <taxon>Lasiosphaeria</taxon>
    </lineage>
</organism>
<reference evidence="2" key="1">
    <citation type="journal article" date="2023" name="Mol. Phylogenet. Evol.">
        <title>Genome-scale phylogeny and comparative genomics of the fungal order Sordariales.</title>
        <authorList>
            <person name="Hensen N."/>
            <person name="Bonometti L."/>
            <person name="Westerberg I."/>
            <person name="Brannstrom I.O."/>
            <person name="Guillou S."/>
            <person name="Cros-Aarteil S."/>
            <person name="Calhoun S."/>
            <person name="Haridas S."/>
            <person name="Kuo A."/>
            <person name="Mondo S."/>
            <person name="Pangilinan J."/>
            <person name="Riley R."/>
            <person name="LaButti K."/>
            <person name="Andreopoulos B."/>
            <person name="Lipzen A."/>
            <person name="Chen C."/>
            <person name="Yan M."/>
            <person name="Daum C."/>
            <person name="Ng V."/>
            <person name="Clum A."/>
            <person name="Steindorff A."/>
            <person name="Ohm R.A."/>
            <person name="Martin F."/>
            <person name="Silar P."/>
            <person name="Natvig D.O."/>
            <person name="Lalanne C."/>
            <person name="Gautier V."/>
            <person name="Ament-Velasquez S.L."/>
            <person name="Kruys A."/>
            <person name="Hutchinson M.I."/>
            <person name="Powell A.J."/>
            <person name="Barry K."/>
            <person name="Miller A.N."/>
            <person name="Grigoriev I.V."/>
            <person name="Debuchy R."/>
            <person name="Gladieux P."/>
            <person name="Hiltunen Thoren M."/>
            <person name="Johannesson H."/>
        </authorList>
    </citation>
    <scope>NUCLEOTIDE SEQUENCE</scope>
    <source>
        <strain evidence="2">CBS 958.72</strain>
    </source>
</reference>
<dbReference type="Proteomes" id="UP001287356">
    <property type="component" value="Unassembled WGS sequence"/>
</dbReference>
<evidence type="ECO:0000313" key="2">
    <source>
        <dbReference type="EMBL" id="KAK3371443.1"/>
    </source>
</evidence>
<feature type="compositionally biased region" description="Low complexity" evidence="1">
    <location>
        <begin position="146"/>
        <end position="157"/>
    </location>
</feature>
<sequence length="176" mass="18987">MRLVGSRKCATRLALQPERGSRSSAGSKTSEKLPQTVREERTRMIVGSQCRALPHCPAGCRSEEPTAQGRRVAKRMPGVSCRAHSFPPPNISRAIHGDQSARLQSPILTSGLGPEALTMWTHGTGTLPTPNQKDEGCLELSPPVGPRRCPGRPRVSPLFSGPRVPPSLESGRKRTV</sequence>
<evidence type="ECO:0000256" key="1">
    <source>
        <dbReference type="SAM" id="MobiDB-lite"/>
    </source>
</evidence>
<evidence type="ECO:0000313" key="3">
    <source>
        <dbReference type="Proteomes" id="UP001287356"/>
    </source>
</evidence>
<gene>
    <name evidence="2" type="ORF">B0T24DRAFT_319892</name>
</gene>
<reference evidence="2" key="2">
    <citation type="submission" date="2023-06" db="EMBL/GenBank/DDBJ databases">
        <authorList>
            <consortium name="Lawrence Berkeley National Laboratory"/>
            <person name="Haridas S."/>
            <person name="Hensen N."/>
            <person name="Bonometti L."/>
            <person name="Westerberg I."/>
            <person name="Brannstrom I.O."/>
            <person name="Guillou S."/>
            <person name="Cros-Aarteil S."/>
            <person name="Calhoun S."/>
            <person name="Kuo A."/>
            <person name="Mondo S."/>
            <person name="Pangilinan J."/>
            <person name="Riley R."/>
            <person name="Labutti K."/>
            <person name="Andreopoulos B."/>
            <person name="Lipzen A."/>
            <person name="Chen C."/>
            <person name="Yanf M."/>
            <person name="Daum C."/>
            <person name="Ng V."/>
            <person name="Clum A."/>
            <person name="Steindorff A."/>
            <person name="Ohm R."/>
            <person name="Martin F."/>
            <person name="Silar P."/>
            <person name="Natvig D."/>
            <person name="Lalanne C."/>
            <person name="Gautier V."/>
            <person name="Ament-Velasquez S.L."/>
            <person name="Kruys A."/>
            <person name="Hutchinson M.I."/>
            <person name="Powell A.J."/>
            <person name="Barry K."/>
            <person name="Miller A.N."/>
            <person name="Grigoriev I.V."/>
            <person name="Debuchy R."/>
            <person name="Gladieux P."/>
            <person name="Thoren M.H."/>
            <person name="Johannesson H."/>
        </authorList>
    </citation>
    <scope>NUCLEOTIDE SEQUENCE</scope>
    <source>
        <strain evidence="2">CBS 958.72</strain>
    </source>
</reference>
<feature type="region of interest" description="Disordered" evidence="1">
    <location>
        <begin position="125"/>
        <end position="176"/>
    </location>
</feature>